<evidence type="ECO:0000256" key="2">
    <source>
        <dbReference type="ARBA" id="ARBA00006837"/>
    </source>
</evidence>
<feature type="transmembrane region" description="Helical" evidence="12">
    <location>
        <begin position="103"/>
        <end position="129"/>
    </location>
</feature>
<dbReference type="Proteomes" id="UP000298327">
    <property type="component" value="Unassembled WGS sequence"/>
</dbReference>
<keyword evidence="14" id="KW-1185">Reference proteome</keyword>
<keyword evidence="4 12" id="KW-0812">Transmembrane</keyword>
<feature type="transmembrane region" description="Helical" evidence="12">
    <location>
        <begin position="69"/>
        <end position="91"/>
    </location>
</feature>
<dbReference type="GO" id="GO:0030150">
    <property type="term" value="P:protein import into mitochondrial matrix"/>
    <property type="evidence" value="ECO:0007669"/>
    <property type="project" value="UniProtKB-UniRule"/>
</dbReference>
<comment type="caution">
    <text evidence="13">The sequence shown here is derived from an EMBL/GenBank/DDBJ whole genome shotgun (WGS) entry which is preliminary data.</text>
</comment>
<keyword evidence="11 12" id="KW-0472">Membrane</keyword>
<evidence type="ECO:0000256" key="3">
    <source>
        <dbReference type="ARBA" id="ARBA00022448"/>
    </source>
</evidence>
<dbReference type="AlphaFoldDB" id="A0A4Y9YKQ1"/>
<dbReference type="STRING" id="205917.A0A4Y9YKQ1"/>
<comment type="subcellular location">
    <subcellularLocation>
        <location evidence="1 12">Mitochondrion inner membrane</location>
        <topology evidence="1 12">Multi-pass membrane protein</topology>
    </subcellularLocation>
</comment>
<comment type="subunit">
    <text evidence="12">Component of the PAM complex.</text>
</comment>
<evidence type="ECO:0000313" key="13">
    <source>
        <dbReference type="EMBL" id="TFY62041.1"/>
    </source>
</evidence>
<evidence type="ECO:0000313" key="14">
    <source>
        <dbReference type="Proteomes" id="UP000298327"/>
    </source>
</evidence>
<dbReference type="InterPro" id="IPR013875">
    <property type="entry name" value="Pam17"/>
</dbReference>
<evidence type="ECO:0000256" key="7">
    <source>
        <dbReference type="ARBA" id="ARBA00022946"/>
    </source>
</evidence>
<dbReference type="GO" id="GO:0001405">
    <property type="term" value="C:PAM complex, Tim23 associated import motor"/>
    <property type="evidence" value="ECO:0007669"/>
    <property type="project" value="UniProtKB-UniRule"/>
</dbReference>
<sequence length="202" mass="22836">MASLLQRHAHTDLACVARGSISRLHSVDRPSRVLVRSKTTASGTPQEKQTLSWPDYLTIRKKKRRYEMALTVPCMLAGLAGGASYFGEWAMEAPKHIMGIEPIFFFGGATLTCVGAGYLLGPIIGSAVWRTTHRSTLPLIEARDREFHKHIVENRVDPTAQSASNPVPDFYGEKIGSLHDYRQWLRDQAKYRRKSEWPEDER</sequence>
<evidence type="ECO:0000256" key="5">
    <source>
        <dbReference type="ARBA" id="ARBA00022792"/>
    </source>
</evidence>
<evidence type="ECO:0000256" key="4">
    <source>
        <dbReference type="ARBA" id="ARBA00022692"/>
    </source>
</evidence>
<evidence type="ECO:0000256" key="9">
    <source>
        <dbReference type="ARBA" id="ARBA00023010"/>
    </source>
</evidence>
<evidence type="ECO:0000256" key="10">
    <source>
        <dbReference type="ARBA" id="ARBA00023128"/>
    </source>
</evidence>
<name>A0A4Y9YKQ1_9AGAM</name>
<keyword evidence="5 12" id="KW-0999">Mitochondrion inner membrane</keyword>
<evidence type="ECO:0000256" key="6">
    <source>
        <dbReference type="ARBA" id="ARBA00022927"/>
    </source>
</evidence>
<evidence type="ECO:0000256" key="1">
    <source>
        <dbReference type="ARBA" id="ARBA00004448"/>
    </source>
</evidence>
<proteinExistence type="inferred from homology"/>
<keyword evidence="8 12" id="KW-1133">Transmembrane helix</keyword>
<evidence type="ECO:0000256" key="12">
    <source>
        <dbReference type="RuleBase" id="RU367146"/>
    </source>
</evidence>
<protein>
    <recommendedName>
        <fullName evidence="12">Presequence translocated-associated motor subunit PAM17</fullName>
    </recommendedName>
</protein>
<gene>
    <name evidence="13" type="ORF">EVG20_g6840</name>
</gene>
<organism evidence="13 14">
    <name type="scientific">Dentipellis fragilis</name>
    <dbReference type="NCBI Taxonomy" id="205917"/>
    <lineage>
        <taxon>Eukaryota</taxon>
        <taxon>Fungi</taxon>
        <taxon>Dikarya</taxon>
        <taxon>Basidiomycota</taxon>
        <taxon>Agaricomycotina</taxon>
        <taxon>Agaricomycetes</taxon>
        <taxon>Russulales</taxon>
        <taxon>Hericiaceae</taxon>
        <taxon>Dentipellis</taxon>
    </lineage>
</organism>
<evidence type="ECO:0000256" key="8">
    <source>
        <dbReference type="ARBA" id="ARBA00022989"/>
    </source>
</evidence>
<comment type="similarity">
    <text evidence="2 12">Belongs to the PAM17 family.</text>
</comment>
<keyword evidence="7" id="KW-0809">Transit peptide</keyword>
<dbReference type="OrthoDB" id="5970083at2759"/>
<evidence type="ECO:0000256" key="11">
    <source>
        <dbReference type="ARBA" id="ARBA00023136"/>
    </source>
</evidence>
<keyword evidence="3 12" id="KW-0813">Transport</keyword>
<keyword evidence="10 12" id="KW-0496">Mitochondrion</keyword>
<dbReference type="Pfam" id="PF08566">
    <property type="entry name" value="Pam17"/>
    <property type="match status" value="1"/>
</dbReference>
<keyword evidence="9 12" id="KW-0811">Translocation</keyword>
<keyword evidence="6 12" id="KW-0653">Protein transport</keyword>
<comment type="function">
    <text evidence="12">Component of the PAM complex, a complex required for the translocation of transit peptide-containing proteins from the inner membrane into the mitochondrial matrix in an ATP-dependent manner.</text>
</comment>
<reference evidence="13 14" key="1">
    <citation type="submission" date="2019-02" db="EMBL/GenBank/DDBJ databases">
        <title>Genome sequencing of the rare red list fungi Dentipellis fragilis.</title>
        <authorList>
            <person name="Buettner E."/>
            <person name="Kellner H."/>
        </authorList>
    </citation>
    <scope>NUCLEOTIDE SEQUENCE [LARGE SCALE GENOMIC DNA]</scope>
    <source>
        <strain evidence="13 14">DSM 105465</strain>
    </source>
</reference>
<accession>A0A4Y9YKQ1</accession>
<dbReference type="PANTHER" id="PTHR28021:SF1">
    <property type="entry name" value="PRESEQUENCE TRANSLOCATED-ASSOCIATED MOTOR SUBUNIT PAM17, MITOCHONDRIAL"/>
    <property type="match status" value="1"/>
</dbReference>
<dbReference type="PANTHER" id="PTHR28021">
    <property type="entry name" value="PRESEQUENCE TRANSLOCATED-ASSOCIATED MOTOR SUBUNIT PAM17, MITOCHONDRIAL"/>
    <property type="match status" value="1"/>
</dbReference>
<dbReference type="EMBL" id="SEOQ01000481">
    <property type="protein sequence ID" value="TFY62041.1"/>
    <property type="molecule type" value="Genomic_DNA"/>
</dbReference>